<sequence>MSNQAQIDYDKQFQDDLAKATALSLEQQALDDYRRNKKYGSGYPPSAAGRDYNVAQRSQSLNQGRRHSEVHQAISTSTTNVDRSRTPPAQVPDNDLICFASPTSKQPESATPFGRLIEDLQRMQVPSNPQSALVPMGPVAAAPVSVPASAHYGYHPHQPQVAQVQPPPYGMVAGAPGSMQLVPYQPAAQQQQRPLNNEELQRLYSMPAQLAVQPVAQPNAYLYYPGAVVTPYTAPIVPGSAAYMPPQYPSQGYGFGGAYTHMDLRRPQSTPVTPGPATSHHIQPSNNTPVSSSSVEANGVAFPARRPVPSTASVGSRPGSNGQSGQRRGNDLIDLNQEDYSRVSVLEAFDPLLNDNTDPSRLLAA</sequence>
<dbReference type="Proteomes" id="UP001652661">
    <property type="component" value="Chromosome 3L"/>
</dbReference>
<evidence type="ECO:0000313" key="3">
    <source>
        <dbReference type="RefSeq" id="XP_070142002.1"/>
    </source>
</evidence>
<evidence type="ECO:0000256" key="1">
    <source>
        <dbReference type="SAM" id="MobiDB-lite"/>
    </source>
</evidence>
<reference evidence="3" key="1">
    <citation type="submission" date="2025-08" db="UniProtKB">
        <authorList>
            <consortium name="RefSeq"/>
        </authorList>
    </citation>
    <scope>IDENTIFICATION</scope>
    <source>
        <strain evidence="3">14028-0561.14</strain>
        <tissue evidence="3">Whole fly</tissue>
    </source>
</reference>
<dbReference type="GeneID" id="108073794"/>
<feature type="region of interest" description="Disordered" evidence="1">
    <location>
        <begin position="58"/>
        <end position="93"/>
    </location>
</feature>
<keyword evidence="2" id="KW-1185">Reference proteome</keyword>
<feature type="compositionally biased region" description="Low complexity" evidence="1">
    <location>
        <begin position="284"/>
        <end position="295"/>
    </location>
</feature>
<dbReference type="RefSeq" id="XP_070142002.1">
    <property type="nucleotide sequence ID" value="XM_070285901.1"/>
</dbReference>
<protein>
    <submittedName>
        <fullName evidence="3">Arginine-glutamic acid dipeptide repeats protein isoform X2</fullName>
    </submittedName>
</protein>
<organism evidence="2 3">
    <name type="scientific">Drosophila kikkawai</name>
    <name type="common">Fruit fly</name>
    <dbReference type="NCBI Taxonomy" id="30033"/>
    <lineage>
        <taxon>Eukaryota</taxon>
        <taxon>Metazoa</taxon>
        <taxon>Ecdysozoa</taxon>
        <taxon>Arthropoda</taxon>
        <taxon>Hexapoda</taxon>
        <taxon>Insecta</taxon>
        <taxon>Pterygota</taxon>
        <taxon>Neoptera</taxon>
        <taxon>Endopterygota</taxon>
        <taxon>Diptera</taxon>
        <taxon>Brachycera</taxon>
        <taxon>Muscomorpha</taxon>
        <taxon>Ephydroidea</taxon>
        <taxon>Drosophilidae</taxon>
        <taxon>Drosophila</taxon>
        <taxon>Sophophora</taxon>
    </lineage>
</organism>
<proteinExistence type="predicted"/>
<gene>
    <name evidence="3" type="primary">Pi3K68D</name>
</gene>
<feature type="region of interest" description="Disordered" evidence="1">
    <location>
        <begin position="264"/>
        <end position="331"/>
    </location>
</feature>
<accession>A0ABM4GH36</accession>
<name>A0ABM4GH36_DROKI</name>
<evidence type="ECO:0000313" key="2">
    <source>
        <dbReference type="Proteomes" id="UP001652661"/>
    </source>
</evidence>
<feature type="compositionally biased region" description="Polar residues" evidence="1">
    <location>
        <begin position="310"/>
        <end position="327"/>
    </location>
</feature>